<dbReference type="FunFam" id="1.10.10.10:FF:000214">
    <property type="entry name" value="Methylated-DNA--protein-cysteine methyltransferase"/>
    <property type="match status" value="1"/>
</dbReference>
<feature type="domain" description="Methylated-DNA-[protein]-cysteine S-methyltransferase DNA binding" evidence="9">
    <location>
        <begin position="104"/>
        <end position="183"/>
    </location>
</feature>
<evidence type="ECO:0000256" key="2">
    <source>
        <dbReference type="ARBA" id="ARBA00008711"/>
    </source>
</evidence>
<dbReference type="SUPFAM" id="SSF46767">
    <property type="entry name" value="Methylated DNA-protein cysteine methyltransferase, C-terminal domain"/>
    <property type="match status" value="1"/>
</dbReference>
<dbReference type="InterPro" id="IPR036217">
    <property type="entry name" value="MethylDNA_cys_MeTrfase_DNAb"/>
</dbReference>
<evidence type="ECO:0000256" key="6">
    <source>
        <dbReference type="ARBA" id="ARBA00022763"/>
    </source>
</evidence>
<dbReference type="InterPro" id="IPR014048">
    <property type="entry name" value="MethylDNA_cys_MeTrfase_DNA-bd"/>
</dbReference>
<keyword evidence="4" id="KW-0489">Methyltransferase</keyword>
<dbReference type="AlphaFoldDB" id="A0A5J4PRI7"/>
<dbReference type="SUPFAM" id="SSF53155">
    <property type="entry name" value="Methylated DNA-protein cysteine methyltransferase domain"/>
    <property type="match status" value="1"/>
</dbReference>
<dbReference type="EC" id="2.1.1.63" evidence="3"/>
<dbReference type="InterPro" id="IPR036388">
    <property type="entry name" value="WH-like_DNA-bd_sf"/>
</dbReference>
<comment type="caution">
    <text evidence="10">The sequence shown here is derived from an EMBL/GenBank/DDBJ whole genome shotgun (WGS) entry which is preliminary data.</text>
</comment>
<evidence type="ECO:0000259" key="9">
    <source>
        <dbReference type="Pfam" id="PF01035"/>
    </source>
</evidence>
<keyword evidence="6" id="KW-0227">DNA damage</keyword>
<accession>A0A5J4PRI7</accession>
<organism evidence="10">
    <name type="scientific">termite gut metagenome</name>
    <dbReference type="NCBI Taxonomy" id="433724"/>
    <lineage>
        <taxon>unclassified sequences</taxon>
        <taxon>metagenomes</taxon>
        <taxon>organismal metagenomes</taxon>
    </lineage>
</organism>
<dbReference type="GO" id="GO:0006281">
    <property type="term" value="P:DNA repair"/>
    <property type="evidence" value="ECO:0007669"/>
    <property type="project" value="UniProtKB-KW"/>
</dbReference>
<sequence>MILNDYLVTIESISADESRSKELTIAYSFLNTPFGEALIASTSKGVCYLAFADDREQTLGELKMLFPHTGYSNRTDAYQQQALPFFTDDWKNLKPINLHLKGTEFQLKVWKLLLQIPPAGLTTYNEIARRMGNPKASRAVGTAVGSNPVSFLIPCHRVIRSDGALGGYHWGLPRKINMIDWEKARYNQFEINGNENNNI</sequence>
<protein>
    <recommendedName>
        <fullName evidence="3">methylated-DNA--[protein]-cysteine S-methyltransferase</fullName>
        <ecNumber evidence="3">2.1.1.63</ecNumber>
    </recommendedName>
</protein>
<proteinExistence type="inferred from homology"/>
<dbReference type="Gene3D" id="3.30.160.70">
    <property type="entry name" value="Methylated DNA-protein cysteine methyltransferase domain"/>
    <property type="match status" value="1"/>
</dbReference>
<name>A0A5J4PRI7_9ZZZZ</name>
<evidence type="ECO:0000256" key="7">
    <source>
        <dbReference type="ARBA" id="ARBA00023204"/>
    </source>
</evidence>
<dbReference type="EMBL" id="SNRY01006789">
    <property type="protein sequence ID" value="KAA6311792.1"/>
    <property type="molecule type" value="Genomic_DNA"/>
</dbReference>
<dbReference type="Gene3D" id="1.10.10.10">
    <property type="entry name" value="Winged helix-like DNA-binding domain superfamily/Winged helix DNA-binding domain"/>
    <property type="match status" value="1"/>
</dbReference>
<dbReference type="InterPro" id="IPR001497">
    <property type="entry name" value="MethylDNA_cys_MeTrfase_AS"/>
</dbReference>
<evidence type="ECO:0000256" key="1">
    <source>
        <dbReference type="ARBA" id="ARBA00001286"/>
    </source>
</evidence>
<dbReference type="CDD" id="cd06445">
    <property type="entry name" value="ATase"/>
    <property type="match status" value="1"/>
</dbReference>
<dbReference type="PANTHER" id="PTHR10815:SF13">
    <property type="entry name" value="METHYLATED-DNA--PROTEIN-CYSTEINE METHYLTRANSFERASE"/>
    <property type="match status" value="1"/>
</dbReference>
<dbReference type="PROSITE" id="PS00374">
    <property type="entry name" value="MGMT"/>
    <property type="match status" value="1"/>
</dbReference>
<reference evidence="10" key="1">
    <citation type="submission" date="2019-03" db="EMBL/GenBank/DDBJ databases">
        <title>Single cell metagenomics reveals metabolic interactions within the superorganism composed of flagellate Streblomastix strix and complex community of Bacteroidetes bacteria on its surface.</title>
        <authorList>
            <person name="Treitli S.C."/>
            <person name="Kolisko M."/>
            <person name="Husnik F."/>
            <person name="Keeling P."/>
            <person name="Hampl V."/>
        </authorList>
    </citation>
    <scope>NUCLEOTIDE SEQUENCE</scope>
    <source>
        <strain evidence="10">STM</strain>
    </source>
</reference>
<keyword evidence="5" id="KW-0808">Transferase</keyword>
<evidence type="ECO:0000256" key="3">
    <source>
        <dbReference type="ARBA" id="ARBA00011918"/>
    </source>
</evidence>
<dbReference type="GO" id="GO:0003908">
    <property type="term" value="F:methylated-DNA-[protein]-cysteine S-methyltransferase activity"/>
    <property type="evidence" value="ECO:0007669"/>
    <property type="project" value="UniProtKB-EC"/>
</dbReference>
<evidence type="ECO:0000256" key="8">
    <source>
        <dbReference type="ARBA" id="ARBA00049348"/>
    </source>
</evidence>
<dbReference type="GO" id="GO:0032259">
    <property type="term" value="P:methylation"/>
    <property type="evidence" value="ECO:0007669"/>
    <property type="project" value="UniProtKB-KW"/>
</dbReference>
<dbReference type="NCBIfam" id="TIGR00589">
    <property type="entry name" value="ogt"/>
    <property type="match status" value="1"/>
</dbReference>
<dbReference type="Pfam" id="PF01035">
    <property type="entry name" value="DNA_binding_1"/>
    <property type="match status" value="1"/>
</dbReference>
<keyword evidence="7" id="KW-0234">DNA repair</keyword>
<dbReference type="InterPro" id="IPR036631">
    <property type="entry name" value="MGMT_N_sf"/>
</dbReference>
<evidence type="ECO:0000313" key="10">
    <source>
        <dbReference type="EMBL" id="KAA6311792.1"/>
    </source>
</evidence>
<comment type="catalytic activity">
    <reaction evidence="1">
        <text>a 4-O-methyl-thymidine in DNA + L-cysteinyl-[protein] = a thymidine in DNA + S-methyl-L-cysteinyl-[protein]</text>
        <dbReference type="Rhea" id="RHEA:53428"/>
        <dbReference type="Rhea" id="RHEA-COMP:10131"/>
        <dbReference type="Rhea" id="RHEA-COMP:10132"/>
        <dbReference type="Rhea" id="RHEA-COMP:13555"/>
        <dbReference type="Rhea" id="RHEA-COMP:13556"/>
        <dbReference type="ChEBI" id="CHEBI:29950"/>
        <dbReference type="ChEBI" id="CHEBI:82612"/>
        <dbReference type="ChEBI" id="CHEBI:137386"/>
        <dbReference type="ChEBI" id="CHEBI:137387"/>
        <dbReference type="EC" id="2.1.1.63"/>
    </reaction>
</comment>
<evidence type="ECO:0000256" key="5">
    <source>
        <dbReference type="ARBA" id="ARBA00022679"/>
    </source>
</evidence>
<comment type="similarity">
    <text evidence="2">Belongs to the MGMT family.</text>
</comment>
<gene>
    <name evidence="10" type="ORF">EZS27_037152</name>
</gene>
<dbReference type="PANTHER" id="PTHR10815">
    <property type="entry name" value="METHYLATED-DNA--PROTEIN-CYSTEINE METHYLTRANSFERASE"/>
    <property type="match status" value="1"/>
</dbReference>
<evidence type="ECO:0000256" key="4">
    <source>
        <dbReference type="ARBA" id="ARBA00022603"/>
    </source>
</evidence>
<comment type="catalytic activity">
    <reaction evidence="8">
        <text>a 6-O-methyl-2'-deoxyguanosine in DNA + L-cysteinyl-[protein] = S-methyl-L-cysteinyl-[protein] + a 2'-deoxyguanosine in DNA</text>
        <dbReference type="Rhea" id="RHEA:24000"/>
        <dbReference type="Rhea" id="RHEA-COMP:10131"/>
        <dbReference type="Rhea" id="RHEA-COMP:10132"/>
        <dbReference type="Rhea" id="RHEA-COMP:11367"/>
        <dbReference type="Rhea" id="RHEA-COMP:11368"/>
        <dbReference type="ChEBI" id="CHEBI:29950"/>
        <dbReference type="ChEBI" id="CHEBI:82612"/>
        <dbReference type="ChEBI" id="CHEBI:85445"/>
        <dbReference type="ChEBI" id="CHEBI:85448"/>
        <dbReference type="EC" id="2.1.1.63"/>
    </reaction>
</comment>